<protein>
    <recommendedName>
        <fullName evidence="2">AAA+ ATPase domain-containing protein</fullName>
    </recommendedName>
</protein>
<evidence type="ECO:0000313" key="4">
    <source>
        <dbReference type="Proteomes" id="UP000271573"/>
    </source>
</evidence>
<dbReference type="RefSeq" id="WP_125569560.1">
    <property type="nucleotide sequence ID" value="NZ_AP019307.1"/>
</dbReference>
<dbReference type="Pfam" id="PF13335">
    <property type="entry name" value="Mg_chelatase_C"/>
    <property type="match status" value="1"/>
</dbReference>
<dbReference type="AlphaFoldDB" id="A0A3G9J0R6"/>
<feature type="domain" description="AAA+ ATPase" evidence="2">
    <location>
        <begin position="221"/>
        <end position="384"/>
    </location>
</feature>
<dbReference type="PANTHER" id="PTHR32039:SF7">
    <property type="entry name" value="COMPETENCE PROTEIN COMM"/>
    <property type="match status" value="1"/>
</dbReference>
<dbReference type="Pfam" id="PF01078">
    <property type="entry name" value="Mg_chelatase"/>
    <property type="match status" value="1"/>
</dbReference>
<dbReference type="InterPro" id="IPR025158">
    <property type="entry name" value="Mg_chelat-rel_C"/>
</dbReference>
<sequence>MAYGLAHTVSLRGAVGHLIDVQADVSPGQVGLTIVGRVDSAVSEGRDRVRMAIINSGIEWPATKRMTVLFSPADLPKTGTHHDLALACSILAANQYLPDAELDDLLLIGELALDGGVRAVAGALPMVLAAAQRGITRVMLPETQVAEASLLPGIDVIGVRSLAQVVAMLRGEEVPWAPPVPQSSGGTLLSWRGEDRLDEVDMSDLIGLREAKYAAEVAAAGGHHLGFSGPKGCGKTSLAERIPSILPDLDPEVSVELTALQSLAGLLDPARGLTLRPPYSAPHHDCSKPSLVGGGTGRVRPGLLSLTHGGVILLDEFPLFRTDVIDALRQPLESGEVTVARGDESVTLPARSIVVMASNPCPCGNKGLANGDCRCRSTELRDYERRIRGPLLDRVDITVRLNPAMVADAALAPLETSAEIRQRVEAARQRQSERYRGFDWRLNAHVPGVMLRKRWPLPYEAQREIDQAIMGSHLSRRGGVRVHRLAWTVADLAEVDQPGLQEVQVALRLRRGDSLPEHALSRRAG</sequence>
<organism evidence="3 4">
    <name type="scientific">Nocardioides baekrokdamisoli</name>
    <dbReference type="NCBI Taxonomy" id="1804624"/>
    <lineage>
        <taxon>Bacteria</taxon>
        <taxon>Bacillati</taxon>
        <taxon>Actinomycetota</taxon>
        <taxon>Actinomycetes</taxon>
        <taxon>Propionibacteriales</taxon>
        <taxon>Nocardioidaceae</taxon>
        <taxon>Nocardioides</taxon>
    </lineage>
</organism>
<dbReference type="InterPro" id="IPR003593">
    <property type="entry name" value="AAA+_ATPase"/>
</dbReference>
<dbReference type="Gene3D" id="3.40.50.300">
    <property type="entry name" value="P-loop containing nucleotide triphosphate hydrolases"/>
    <property type="match status" value="1"/>
</dbReference>
<dbReference type="NCBIfam" id="TIGR00368">
    <property type="entry name" value="YifB family Mg chelatase-like AAA ATPase"/>
    <property type="match status" value="1"/>
</dbReference>
<dbReference type="InterPro" id="IPR004482">
    <property type="entry name" value="Mg_chelat-rel"/>
</dbReference>
<dbReference type="InterPro" id="IPR045006">
    <property type="entry name" value="CHLI-like"/>
</dbReference>
<name>A0A3G9J0R6_9ACTN</name>
<comment type="similarity">
    <text evidence="1">Belongs to the Mg-chelatase subunits D/I family. ComM subfamily.</text>
</comment>
<reference evidence="3 4" key="1">
    <citation type="submission" date="2018-11" db="EMBL/GenBank/DDBJ databases">
        <title>Complete genome sequence of Nocardioides baekrokdamisoli strain KCTC 39748.</title>
        <authorList>
            <person name="Kang S.W."/>
            <person name="Lee K.C."/>
            <person name="Kim K.K."/>
            <person name="Kim J.S."/>
            <person name="Kim D.S."/>
            <person name="Ko S.H."/>
            <person name="Yang S.H."/>
            <person name="Shin Y.K."/>
            <person name="Lee J.S."/>
        </authorList>
    </citation>
    <scope>NUCLEOTIDE SEQUENCE [LARGE SCALE GENOMIC DNA]</scope>
    <source>
        <strain evidence="3 4">KCTC 39748</strain>
    </source>
</reference>
<proteinExistence type="inferred from homology"/>
<dbReference type="Pfam" id="PF13541">
    <property type="entry name" value="ChlI"/>
    <property type="match status" value="1"/>
</dbReference>
<dbReference type="InterPro" id="IPR027417">
    <property type="entry name" value="P-loop_NTPase"/>
</dbReference>
<dbReference type="InterPro" id="IPR000523">
    <property type="entry name" value="Mg_chelatse_chII-like_cat_dom"/>
</dbReference>
<dbReference type="InterPro" id="IPR020568">
    <property type="entry name" value="Ribosomal_Su5_D2-typ_SF"/>
</dbReference>
<dbReference type="SUPFAM" id="SSF54211">
    <property type="entry name" value="Ribosomal protein S5 domain 2-like"/>
    <property type="match status" value="1"/>
</dbReference>
<accession>A0A3G9J0R6</accession>
<dbReference type="Gene3D" id="3.30.230.10">
    <property type="match status" value="1"/>
</dbReference>
<evidence type="ECO:0000259" key="2">
    <source>
        <dbReference type="SMART" id="SM00382"/>
    </source>
</evidence>
<dbReference type="SMART" id="SM00382">
    <property type="entry name" value="AAA"/>
    <property type="match status" value="1"/>
</dbReference>
<dbReference type="GO" id="GO:0005524">
    <property type="term" value="F:ATP binding"/>
    <property type="evidence" value="ECO:0007669"/>
    <property type="project" value="InterPro"/>
</dbReference>
<dbReference type="InterPro" id="IPR014721">
    <property type="entry name" value="Ribsml_uS5_D2-typ_fold_subgr"/>
</dbReference>
<dbReference type="EMBL" id="AP019307">
    <property type="protein sequence ID" value="BBH18223.1"/>
    <property type="molecule type" value="Genomic_DNA"/>
</dbReference>
<dbReference type="OrthoDB" id="9813147at2"/>
<dbReference type="KEGG" id="nbe:Back2_25100"/>
<evidence type="ECO:0000313" key="3">
    <source>
        <dbReference type="EMBL" id="BBH18223.1"/>
    </source>
</evidence>
<evidence type="ECO:0000256" key="1">
    <source>
        <dbReference type="ARBA" id="ARBA00006354"/>
    </source>
</evidence>
<dbReference type="SUPFAM" id="SSF52540">
    <property type="entry name" value="P-loop containing nucleoside triphosphate hydrolases"/>
    <property type="match status" value="1"/>
</dbReference>
<dbReference type="Proteomes" id="UP000271573">
    <property type="component" value="Chromosome"/>
</dbReference>
<dbReference type="PANTHER" id="PTHR32039">
    <property type="entry name" value="MAGNESIUM-CHELATASE SUBUNIT CHLI"/>
    <property type="match status" value="1"/>
</dbReference>
<gene>
    <name evidence="3" type="ORF">Back2_25100</name>
</gene>
<keyword evidence="4" id="KW-1185">Reference proteome</keyword>